<proteinExistence type="predicted"/>
<dbReference type="GO" id="GO:0003677">
    <property type="term" value="F:DNA binding"/>
    <property type="evidence" value="ECO:0007669"/>
    <property type="project" value="UniProtKB-UniRule"/>
</dbReference>
<dbReference type="EMBL" id="FTPR01000003">
    <property type="protein sequence ID" value="SIT90679.1"/>
    <property type="molecule type" value="Genomic_DNA"/>
</dbReference>
<evidence type="ECO:0000313" key="6">
    <source>
        <dbReference type="EMBL" id="SIT90679.1"/>
    </source>
</evidence>
<accession>A0A1R3XH75</accession>
<name>A0A1R3XH75_9RHOB</name>
<keyword evidence="1" id="KW-0805">Transcription regulation</keyword>
<evidence type="ECO:0000256" key="1">
    <source>
        <dbReference type="ARBA" id="ARBA00023015"/>
    </source>
</evidence>
<dbReference type="SUPFAM" id="SSF46689">
    <property type="entry name" value="Homeodomain-like"/>
    <property type="match status" value="1"/>
</dbReference>
<keyword evidence="3" id="KW-0804">Transcription</keyword>
<dbReference type="InterPro" id="IPR036271">
    <property type="entry name" value="Tet_transcr_reg_TetR-rel_C_sf"/>
</dbReference>
<evidence type="ECO:0000256" key="3">
    <source>
        <dbReference type="ARBA" id="ARBA00023163"/>
    </source>
</evidence>
<evidence type="ECO:0000259" key="5">
    <source>
        <dbReference type="PROSITE" id="PS50977"/>
    </source>
</evidence>
<dbReference type="PANTHER" id="PTHR47506:SF1">
    <property type="entry name" value="HTH-TYPE TRANSCRIPTIONAL REGULATOR YJDC"/>
    <property type="match status" value="1"/>
</dbReference>
<evidence type="ECO:0000313" key="7">
    <source>
        <dbReference type="Proteomes" id="UP000186997"/>
    </source>
</evidence>
<dbReference type="SUPFAM" id="SSF48498">
    <property type="entry name" value="Tetracyclin repressor-like, C-terminal domain"/>
    <property type="match status" value="1"/>
</dbReference>
<dbReference type="AlphaFoldDB" id="A0A1R3XH75"/>
<feature type="DNA-binding region" description="H-T-H motif" evidence="4">
    <location>
        <begin position="27"/>
        <end position="46"/>
    </location>
</feature>
<dbReference type="STRING" id="287098.SAMN05421665_3185"/>
<dbReference type="Gene3D" id="1.10.357.10">
    <property type="entry name" value="Tetracycline Repressor, domain 2"/>
    <property type="match status" value="1"/>
</dbReference>
<evidence type="ECO:0000256" key="2">
    <source>
        <dbReference type="ARBA" id="ARBA00023125"/>
    </source>
</evidence>
<dbReference type="Proteomes" id="UP000186997">
    <property type="component" value="Unassembled WGS sequence"/>
</dbReference>
<dbReference type="InterPro" id="IPR001647">
    <property type="entry name" value="HTH_TetR"/>
</dbReference>
<evidence type="ECO:0000256" key="4">
    <source>
        <dbReference type="PROSITE-ProRule" id="PRU00335"/>
    </source>
</evidence>
<keyword evidence="7" id="KW-1185">Reference proteome</keyword>
<dbReference type="InterPro" id="IPR009057">
    <property type="entry name" value="Homeodomain-like_sf"/>
</dbReference>
<dbReference type="OrthoDB" id="9811084at2"/>
<sequence length="193" mass="21487">MSRSTTRERIEEKADTLFYESGFEATSFAEIAGAVGISRGNFYHHFKSKDDILDAVIDRRMAATQAMLESWGTDVPSKDRIRSFIRILMTNRTKIMAFGCPVGTLTTELTKLGHVAETRATEIFGLFRDWLALQFTALGYQDDAESLALHVLGRSQGIAVLACALKDEAFLRAEVTALEVWLDQLPDKSSMKG</sequence>
<dbReference type="Pfam" id="PF00440">
    <property type="entry name" value="TetR_N"/>
    <property type="match status" value="1"/>
</dbReference>
<dbReference type="PROSITE" id="PS50977">
    <property type="entry name" value="HTH_TETR_2"/>
    <property type="match status" value="1"/>
</dbReference>
<dbReference type="PANTHER" id="PTHR47506">
    <property type="entry name" value="TRANSCRIPTIONAL REGULATORY PROTEIN"/>
    <property type="match status" value="1"/>
</dbReference>
<gene>
    <name evidence="6" type="ORF">SAMN05421665_3185</name>
</gene>
<dbReference type="RefSeq" id="WP_076660856.1">
    <property type="nucleotide sequence ID" value="NZ_FTPR01000003.1"/>
</dbReference>
<organism evidence="6 7">
    <name type="scientific">Yoonia rosea</name>
    <dbReference type="NCBI Taxonomy" id="287098"/>
    <lineage>
        <taxon>Bacteria</taxon>
        <taxon>Pseudomonadati</taxon>
        <taxon>Pseudomonadota</taxon>
        <taxon>Alphaproteobacteria</taxon>
        <taxon>Rhodobacterales</taxon>
        <taxon>Paracoccaceae</taxon>
        <taxon>Yoonia</taxon>
    </lineage>
</organism>
<feature type="domain" description="HTH tetR-type" evidence="5">
    <location>
        <begin position="4"/>
        <end position="64"/>
    </location>
</feature>
<keyword evidence="2 4" id="KW-0238">DNA-binding</keyword>
<reference evidence="7" key="1">
    <citation type="submission" date="2017-01" db="EMBL/GenBank/DDBJ databases">
        <authorList>
            <person name="Varghese N."/>
            <person name="Submissions S."/>
        </authorList>
    </citation>
    <scope>NUCLEOTIDE SEQUENCE [LARGE SCALE GENOMIC DNA]</scope>
    <source>
        <strain evidence="7">DSM 29591</strain>
    </source>
</reference>
<dbReference type="PRINTS" id="PR00455">
    <property type="entry name" value="HTHTETR"/>
</dbReference>
<protein>
    <submittedName>
        <fullName evidence="6">Transcriptional regulator, TetR family</fullName>
    </submittedName>
</protein>